<evidence type="ECO:0000256" key="1">
    <source>
        <dbReference type="SAM" id="Phobius"/>
    </source>
</evidence>
<sequence>MIDATVALTNWRYNETIPDIASNKILMLPSRCKAGHSTFRKFVTALASTLFTKHAKRGCKKNKNAIGKLLVNFHFFSNDINFILYFGTILNAFYSLSATLHYMRQFARFMWEWKTIARKCEHLVESELLVAQHHTRSRSRKD</sequence>
<dbReference type="EnsemblMetazoa" id="GAUT025227-RA">
    <property type="protein sequence ID" value="GAUT025227-PA"/>
    <property type="gene ID" value="GAUT025227"/>
</dbReference>
<dbReference type="AlphaFoldDB" id="A0A1A9V438"/>
<accession>A0A1A9V438</accession>
<organism evidence="2 3">
    <name type="scientific">Glossina austeni</name>
    <name type="common">Savannah tsetse fly</name>
    <dbReference type="NCBI Taxonomy" id="7395"/>
    <lineage>
        <taxon>Eukaryota</taxon>
        <taxon>Metazoa</taxon>
        <taxon>Ecdysozoa</taxon>
        <taxon>Arthropoda</taxon>
        <taxon>Hexapoda</taxon>
        <taxon>Insecta</taxon>
        <taxon>Pterygota</taxon>
        <taxon>Neoptera</taxon>
        <taxon>Endopterygota</taxon>
        <taxon>Diptera</taxon>
        <taxon>Brachycera</taxon>
        <taxon>Muscomorpha</taxon>
        <taxon>Hippoboscoidea</taxon>
        <taxon>Glossinidae</taxon>
        <taxon>Glossina</taxon>
    </lineage>
</organism>
<dbReference type="VEuPathDB" id="VectorBase:GAUT025227"/>
<keyword evidence="1" id="KW-0472">Membrane</keyword>
<evidence type="ECO:0000313" key="2">
    <source>
        <dbReference type="EnsemblMetazoa" id="GAUT025227-PA"/>
    </source>
</evidence>
<reference evidence="2" key="1">
    <citation type="submission" date="2020-05" db="UniProtKB">
        <authorList>
            <consortium name="EnsemblMetazoa"/>
        </authorList>
    </citation>
    <scope>IDENTIFICATION</scope>
    <source>
        <strain evidence="2">TTRI</strain>
    </source>
</reference>
<keyword evidence="1" id="KW-1133">Transmembrane helix</keyword>
<proteinExistence type="predicted"/>
<dbReference type="Proteomes" id="UP000078200">
    <property type="component" value="Unassembled WGS sequence"/>
</dbReference>
<evidence type="ECO:0000313" key="3">
    <source>
        <dbReference type="Proteomes" id="UP000078200"/>
    </source>
</evidence>
<keyword evidence="3" id="KW-1185">Reference proteome</keyword>
<protein>
    <submittedName>
        <fullName evidence="2">Uncharacterized protein</fullName>
    </submittedName>
</protein>
<feature type="transmembrane region" description="Helical" evidence="1">
    <location>
        <begin position="82"/>
        <end position="103"/>
    </location>
</feature>
<keyword evidence="1" id="KW-0812">Transmembrane</keyword>
<name>A0A1A9V438_GLOAU</name>